<dbReference type="Proteomes" id="UP000183339">
    <property type="component" value="Unassembled WGS sequence"/>
</dbReference>
<dbReference type="SUPFAM" id="SSF56925">
    <property type="entry name" value="OMPA-like"/>
    <property type="match status" value="1"/>
</dbReference>
<evidence type="ECO:0008006" key="6">
    <source>
        <dbReference type="Google" id="ProtNLM"/>
    </source>
</evidence>
<gene>
    <name evidence="4" type="ORF">SAMN05216412_1097</name>
</gene>
<keyword evidence="2" id="KW-0175">Coiled coil</keyword>
<dbReference type="GO" id="GO:0009279">
    <property type="term" value="C:cell outer membrane"/>
    <property type="evidence" value="ECO:0007669"/>
    <property type="project" value="UniProtKB-SubCell"/>
</dbReference>
<feature type="signal peptide" evidence="3">
    <location>
        <begin position="1"/>
        <end position="32"/>
    </location>
</feature>
<name>A0A1I0FH47_9PROT</name>
<dbReference type="EMBL" id="FOHI01000009">
    <property type="protein sequence ID" value="SET57557.1"/>
    <property type="molecule type" value="Genomic_DNA"/>
</dbReference>
<evidence type="ECO:0000256" key="3">
    <source>
        <dbReference type="SAM" id="SignalP"/>
    </source>
</evidence>
<evidence type="ECO:0000313" key="5">
    <source>
        <dbReference type="Proteomes" id="UP000183339"/>
    </source>
</evidence>
<accession>A0A1I0FH47</accession>
<dbReference type="Gene3D" id="2.40.160.20">
    <property type="match status" value="1"/>
</dbReference>
<keyword evidence="3" id="KW-0732">Signal</keyword>
<dbReference type="RefSeq" id="WP_074708991.1">
    <property type="nucleotide sequence ID" value="NZ_FOHI01000009.1"/>
</dbReference>
<dbReference type="OrthoDB" id="5760633at2"/>
<dbReference type="AlphaFoldDB" id="A0A1I0FH47"/>
<evidence type="ECO:0000313" key="4">
    <source>
        <dbReference type="EMBL" id="SET57557.1"/>
    </source>
</evidence>
<proteinExistence type="predicted"/>
<dbReference type="InterPro" id="IPR011250">
    <property type="entry name" value="OMP/PagP_B-barrel"/>
</dbReference>
<feature type="coiled-coil region" evidence="2">
    <location>
        <begin position="30"/>
        <end position="78"/>
    </location>
</feature>
<comment type="subcellular location">
    <subcellularLocation>
        <location evidence="1">Cell outer membrane</location>
    </subcellularLocation>
</comment>
<organism evidence="4 5">
    <name type="scientific">Nitrosospira multiformis</name>
    <dbReference type="NCBI Taxonomy" id="1231"/>
    <lineage>
        <taxon>Bacteria</taxon>
        <taxon>Pseudomonadati</taxon>
        <taxon>Pseudomonadota</taxon>
        <taxon>Betaproteobacteria</taxon>
        <taxon>Nitrosomonadales</taxon>
        <taxon>Nitrosomonadaceae</taxon>
        <taxon>Nitrosospira</taxon>
    </lineage>
</organism>
<protein>
    <recommendedName>
        <fullName evidence="6">Outer membrane protein beta-barrel domain-containing protein</fullName>
    </recommendedName>
</protein>
<feature type="chain" id="PRO_5010242193" description="Outer membrane protein beta-barrel domain-containing protein" evidence="3">
    <location>
        <begin position="33"/>
        <end position="295"/>
    </location>
</feature>
<reference evidence="4 5" key="1">
    <citation type="submission" date="2016-10" db="EMBL/GenBank/DDBJ databases">
        <authorList>
            <person name="de Groot N.N."/>
        </authorList>
    </citation>
    <scope>NUCLEOTIDE SEQUENCE [LARGE SCALE GENOMIC DNA]</scope>
    <source>
        <strain evidence="4 5">Nl7</strain>
    </source>
</reference>
<sequence>MKYFFDKMQTTAAVSAASIAIVISVAAPAASAQDARTQALEQQLRQLEASLQAVRKELNQVKAESAREAQRLMQIEQKSTSIEKRQAVDAQKIAKIEESGSSFERTPDQKAHMVFFRGGYGRSNDLRNGVSIQSGGAGGPGGQADRDAWYIGAGLDFNLTNDVWGLMPNTSVLSEVMFEYKEFGSKVASSALPPPGSGVNISQFTLTAAPKIKFFEGSRFRPWIIPAGLGLHVISPPSESITVLIPGVMFGVGADYQIWKNFFVGIDGRYHLTSGRTDGVKIDGMTGGGYIGMGF</sequence>
<evidence type="ECO:0000256" key="2">
    <source>
        <dbReference type="SAM" id="Coils"/>
    </source>
</evidence>
<evidence type="ECO:0000256" key="1">
    <source>
        <dbReference type="ARBA" id="ARBA00004442"/>
    </source>
</evidence>